<dbReference type="EMBL" id="KN838579">
    <property type="protein sequence ID" value="KIK03486.1"/>
    <property type="molecule type" value="Genomic_DNA"/>
</dbReference>
<reference evidence="9" key="2">
    <citation type="submission" date="2015-01" db="EMBL/GenBank/DDBJ databases">
        <title>Evolutionary Origins and Diversification of the Mycorrhizal Mutualists.</title>
        <authorList>
            <consortium name="DOE Joint Genome Institute"/>
            <consortium name="Mycorrhizal Genomics Consortium"/>
            <person name="Kohler A."/>
            <person name="Kuo A."/>
            <person name="Nagy L.G."/>
            <person name="Floudas D."/>
            <person name="Copeland A."/>
            <person name="Barry K.W."/>
            <person name="Cichocki N."/>
            <person name="Veneault-Fourrey C."/>
            <person name="LaButti K."/>
            <person name="Lindquist E.A."/>
            <person name="Lipzen A."/>
            <person name="Lundell T."/>
            <person name="Morin E."/>
            <person name="Murat C."/>
            <person name="Riley R."/>
            <person name="Ohm R."/>
            <person name="Sun H."/>
            <person name="Tunlid A."/>
            <person name="Henrissat B."/>
            <person name="Grigoriev I.V."/>
            <person name="Hibbett D.S."/>
            <person name="Martin F."/>
        </authorList>
    </citation>
    <scope>NUCLEOTIDE SEQUENCE [LARGE SCALE GENOMIC DNA]</scope>
    <source>
        <strain evidence="9">LaAM-08-1</strain>
    </source>
</reference>
<keyword evidence="9" id="KW-1185">Reference proteome</keyword>
<evidence type="ECO:0000313" key="8">
    <source>
        <dbReference type="EMBL" id="KIK03486.1"/>
    </source>
</evidence>
<dbReference type="PROSITE" id="PS50048">
    <property type="entry name" value="ZN2_CY6_FUNGAL_2"/>
    <property type="match status" value="1"/>
</dbReference>
<dbReference type="PROSITE" id="PS00463">
    <property type="entry name" value="ZN2_CY6_FUNGAL_1"/>
    <property type="match status" value="1"/>
</dbReference>
<gene>
    <name evidence="8" type="ORF">K443DRAFT_676668</name>
</gene>
<evidence type="ECO:0000256" key="5">
    <source>
        <dbReference type="ARBA" id="ARBA00023242"/>
    </source>
</evidence>
<reference evidence="8 9" key="1">
    <citation type="submission" date="2014-04" db="EMBL/GenBank/DDBJ databases">
        <authorList>
            <consortium name="DOE Joint Genome Institute"/>
            <person name="Kuo A."/>
            <person name="Kohler A."/>
            <person name="Nagy L.G."/>
            <person name="Floudas D."/>
            <person name="Copeland A."/>
            <person name="Barry K.W."/>
            <person name="Cichocki N."/>
            <person name="Veneault-Fourrey C."/>
            <person name="LaButti K."/>
            <person name="Lindquist E.A."/>
            <person name="Lipzen A."/>
            <person name="Lundell T."/>
            <person name="Morin E."/>
            <person name="Murat C."/>
            <person name="Sun H."/>
            <person name="Tunlid A."/>
            <person name="Henrissat B."/>
            <person name="Grigoriev I.V."/>
            <person name="Hibbett D.S."/>
            <person name="Martin F."/>
            <person name="Nordberg H.P."/>
            <person name="Cantor M.N."/>
            <person name="Hua S.X."/>
        </authorList>
    </citation>
    <scope>NUCLEOTIDE SEQUENCE [LARGE SCALE GENOMIC DNA]</scope>
    <source>
        <strain evidence="8 9">LaAM-08-1</strain>
    </source>
</reference>
<name>A0A0C9XF53_9AGAR</name>
<dbReference type="OrthoDB" id="2123952at2759"/>
<dbReference type="SUPFAM" id="SSF57701">
    <property type="entry name" value="Zn2/Cys6 DNA-binding domain"/>
    <property type="match status" value="1"/>
</dbReference>
<evidence type="ECO:0000256" key="2">
    <source>
        <dbReference type="ARBA" id="ARBA00022723"/>
    </source>
</evidence>
<sequence>MSNNNSMDKATQGTLQRGKACLRCRKRKMRCDGAKPACQQCIKAKKGEACEYDDGKGKTRTQILRETVAKLEQRIRDLEDPDYVASSVTLYDPHSHCHSGSSPSSFGSPESSYLSTSHSPFPSESPTSPPDWSHVQGIVSPIPSPFVTPNIFFDDHQPPFHPPPELGQMLLDIFAPHRRQCGLAIHMGQLRDSLSSGPKQRHPVLMNAIYLWACFVSRPEPLCQHEEHYLQQALVALPEALRLQNKVIDVIQASCLLSLYFLSTGRLLEGGYHANAAAALAMQIGLGRKSFLEAQNFLLSGCTETDLKPSKFDIQEGERILTFWQVYNLDRCWSVVLRKPCIIHDGPDPRNAIHCPWPQEIADYEIGYIDSNITVQTIQSFLAGTMSPSGFSIPALRVKASTLFAQADHLLTDLTPGTKPSARFTEKMRSLEHTITLFLSTLIPVHQLDVVLPEEKHSLIVAHTIAQSGIIHMHRPFAEEVTVSFEKCTQAARACIAIIKHITDQDFGFLEPIIAPCWWSVADIIVGELDTLEASWPLIDCTDVRNDLGTLLYAMSRLAPHCPIIAPALSKLQKRLS</sequence>
<dbReference type="InterPro" id="IPR001138">
    <property type="entry name" value="Zn2Cys6_DnaBD"/>
</dbReference>
<keyword evidence="5" id="KW-0539">Nucleus</keyword>
<dbReference type="STRING" id="1095629.A0A0C9XF53"/>
<dbReference type="PANTHER" id="PTHR47338:SF29">
    <property type="entry name" value="ZN(2)-C6 FUNGAL-TYPE DOMAIN-CONTAINING PROTEIN"/>
    <property type="match status" value="1"/>
</dbReference>
<evidence type="ECO:0000256" key="1">
    <source>
        <dbReference type="ARBA" id="ARBA00004123"/>
    </source>
</evidence>
<feature type="domain" description="Zn(2)-C6 fungal-type" evidence="7">
    <location>
        <begin position="20"/>
        <end position="52"/>
    </location>
</feature>
<dbReference type="Gene3D" id="4.10.240.10">
    <property type="entry name" value="Zn(2)-C6 fungal-type DNA-binding domain"/>
    <property type="match status" value="1"/>
</dbReference>
<dbReference type="GO" id="GO:0003677">
    <property type="term" value="F:DNA binding"/>
    <property type="evidence" value="ECO:0007669"/>
    <property type="project" value="InterPro"/>
</dbReference>
<dbReference type="CDD" id="cd12148">
    <property type="entry name" value="fungal_TF_MHR"/>
    <property type="match status" value="1"/>
</dbReference>
<evidence type="ECO:0000256" key="3">
    <source>
        <dbReference type="ARBA" id="ARBA00023015"/>
    </source>
</evidence>
<organism evidence="8 9">
    <name type="scientific">Laccaria amethystina LaAM-08-1</name>
    <dbReference type="NCBI Taxonomy" id="1095629"/>
    <lineage>
        <taxon>Eukaryota</taxon>
        <taxon>Fungi</taxon>
        <taxon>Dikarya</taxon>
        <taxon>Basidiomycota</taxon>
        <taxon>Agaricomycotina</taxon>
        <taxon>Agaricomycetes</taxon>
        <taxon>Agaricomycetidae</taxon>
        <taxon>Agaricales</taxon>
        <taxon>Agaricineae</taxon>
        <taxon>Hydnangiaceae</taxon>
        <taxon>Laccaria</taxon>
    </lineage>
</organism>
<keyword evidence="2" id="KW-0479">Metal-binding</keyword>
<dbReference type="Pfam" id="PF00172">
    <property type="entry name" value="Zn_clus"/>
    <property type="match status" value="1"/>
</dbReference>
<feature type="region of interest" description="Disordered" evidence="6">
    <location>
        <begin position="94"/>
        <end position="135"/>
    </location>
</feature>
<dbReference type="Proteomes" id="UP000054477">
    <property type="component" value="Unassembled WGS sequence"/>
</dbReference>
<evidence type="ECO:0000256" key="4">
    <source>
        <dbReference type="ARBA" id="ARBA00023163"/>
    </source>
</evidence>
<dbReference type="CDD" id="cd14725">
    <property type="entry name" value="ZIP_Gal4-like_2"/>
    <property type="match status" value="1"/>
</dbReference>
<protein>
    <recommendedName>
        <fullName evidence="7">Zn(2)-C6 fungal-type domain-containing protein</fullName>
    </recommendedName>
</protein>
<dbReference type="GO" id="GO:0005634">
    <property type="term" value="C:nucleus"/>
    <property type="evidence" value="ECO:0007669"/>
    <property type="project" value="UniProtKB-SubCell"/>
</dbReference>
<evidence type="ECO:0000313" key="9">
    <source>
        <dbReference type="Proteomes" id="UP000054477"/>
    </source>
</evidence>
<dbReference type="SMART" id="SM00066">
    <property type="entry name" value="GAL4"/>
    <property type="match status" value="1"/>
</dbReference>
<evidence type="ECO:0000259" key="7">
    <source>
        <dbReference type="PROSITE" id="PS50048"/>
    </source>
</evidence>
<dbReference type="PANTHER" id="PTHR47338">
    <property type="entry name" value="ZN(II)2CYS6 TRANSCRIPTION FACTOR (EUROFUNG)-RELATED"/>
    <property type="match status" value="1"/>
</dbReference>
<dbReference type="HOGENOM" id="CLU_022337_1_0_1"/>
<dbReference type="AlphaFoldDB" id="A0A0C9XF53"/>
<keyword evidence="4" id="KW-0804">Transcription</keyword>
<dbReference type="GO" id="GO:0000981">
    <property type="term" value="F:DNA-binding transcription factor activity, RNA polymerase II-specific"/>
    <property type="evidence" value="ECO:0007669"/>
    <property type="project" value="InterPro"/>
</dbReference>
<accession>A0A0C9XF53</accession>
<feature type="compositionally biased region" description="Low complexity" evidence="6">
    <location>
        <begin position="98"/>
        <end position="126"/>
    </location>
</feature>
<evidence type="ECO:0000256" key="6">
    <source>
        <dbReference type="SAM" id="MobiDB-lite"/>
    </source>
</evidence>
<dbReference type="InterPro" id="IPR036864">
    <property type="entry name" value="Zn2-C6_fun-type_DNA-bd_sf"/>
</dbReference>
<dbReference type="Pfam" id="PF04082">
    <property type="entry name" value="Fungal_trans"/>
    <property type="match status" value="1"/>
</dbReference>
<dbReference type="GO" id="GO:0006351">
    <property type="term" value="P:DNA-templated transcription"/>
    <property type="evidence" value="ECO:0007669"/>
    <property type="project" value="InterPro"/>
</dbReference>
<comment type="subcellular location">
    <subcellularLocation>
        <location evidence="1">Nucleus</location>
    </subcellularLocation>
</comment>
<dbReference type="InterPro" id="IPR050815">
    <property type="entry name" value="TF_fung"/>
</dbReference>
<dbReference type="CDD" id="cd00067">
    <property type="entry name" value="GAL4"/>
    <property type="match status" value="1"/>
</dbReference>
<proteinExistence type="predicted"/>
<keyword evidence="3" id="KW-0805">Transcription regulation</keyword>
<dbReference type="GO" id="GO:0008270">
    <property type="term" value="F:zinc ion binding"/>
    <property type="evidence" value="ECO:0007669"/>
    <property type="project" value="InterPro"/>
</dbReference>
<dbReference type="InterPro" id="IPR007219">
    <property type="entry name" value="XnlR_reg_dom"/>
</dbReference>